<accession>A0A0E3BVA0</accession>
<dbReference type="EMBL" id="AWTN01000144">
    <property type="protein sequence ID" value="KGG83090.1"/>
    <property type="molecule type" value="Genomic_DNA"/>
</dbReference>
<dbReference type="GO" id="GO:0003677">
    <property type="term" value="F:DNA binding"/>
    <property type="evidence" value="ECO:0007669"/>
    <property type="project" value="UniProtKB-KW"/>
</dbReference>
<reference evidence="6 7" key="1">
    <citation type="submission" date="2013-09" db="EMBL/GenBank/DDBJ databases">
        <title>High correlation between genotypes and phenotypes of environmental bacteria Comamonas testosteroni strains.</title>
        <authorList>
            <person name="Liu L."/>
            <person name="Zhu W."/>
            <person name="Xia X."/>
            <person name="Xu B."/>
            <person name="Luo M."/>
            <person name="Wang G."/>
        </authorList>
    </citation>
    <scope>NUCLEOTIDE SEQUENCE [LARGE SCALE GENOMIC DNA]</scope>
    <source>
        <strain evidence="6 7">JL14</strain>
    </source>
</reference>
<dbReference type="Gene3D" id="3.30.160.390">
    <property type="entry name" value="Integrase, DNA-binding domain"/>
    <property type="match status" value="1"/>
</dbReference>
<comment type="caution">
    <text evidence="6">The sequence shown here is derived from an EMBL/GenBank/DDBJ whole genome shotgun (WGS) entry which is preliminary data.</text>
</comment>
<dbReference type="Gene3D" id="1.10.150.130">
    <property type="match status" value="1"/>
</dbReference>
<dbReference type="Pfam" id="PF00589">
    <property type="entry name" value="Phage_integrase"/>
    <property type="match status" value="1"/>
</dbReference>
<evidence type="ECO:0000313" key="7">
    <source>
        <dbReference type="Proteomes" id="UP000029567"/>
    </source>
</evidence>
<dbReference type="Proteomes" id="UP000029567">
    <property type="component" value="Unassembled WGS sequence"/>
</dbReference>
<dbReference type="InterPro" id="IPR053876">
    <property type="entry name" value="Phage_int_M"/>
</dbReference>
<dbReference type="Pfam" id="PF13356">
    <property type="entry name" value="Arm-DNA-bind_3"/>
    <property type="match status" value="1"/>
</dbReference>
<evidence type="ECO:0000256" key="2">
    <source>
        <dbReference type="ARBA" id="ARBA00022908"/>
    </source>
</evidence>
<dbReference type="InterPro" id="IPR011010">
    <property type="entry name" value="DNA_brk_join_enz"/>
</dbReference>
<dbReference type="InterPro" id="IPR050808">
    <property type="entry name" value="Phage_Integrase"/>
</dbReference>
<dbReference type="Gene3D" id="1.10.443.10">
    <property type="entry name" value="Intergrase catalytic core"/>
    <property type="match status" value="1"/>
</dbReference>
<keyword evidence="3" id="KW-0238">DNA-binding</keyword>
<organism evidence="6 7">
    <name type="scientific">Comamonas thiooxydans</name>
    <dbReference type="NCBI Taxonomy" id="363952"/>
    <lineage>
        <taxon>Bacteria</taxon>
        <taxon>Pseudomonadati</taxon>
        <taxon>Pseudomonadota</taxon>
        <taxon>Betaproteobacteria</taxon>
        <taxon>Burkholderiales</taxon>
        <taxon>Comamonadaceae</taxon>
        <taxon>Comamonas</taxon>
    </lineage>
</organism>
<dbReference type="InterPro" id="IPR038488">
    <property type="entry name" value="Integrase_DNA-bd_sf"/>
</dbReference>
<dbReference type="AlphaFoldDB" id="A0A0E3BVA0"/>
<evidence type="ECO:0000256" key="4">
    <source>
        <dbReference type="ARBA" id="ARBA00023172"/>
    </source>
</evidence>
<protein>
    <submittedName>
        <fullName evidence="6">Integrase</fullName>
    </submittedName>
</protein>
<evidence type="ECO:0000313" key="6">
    <source>
        <dbReference type="EMBL" id="KGG83090.1"/>
    </source>
</evidence>
<dbReference type="SUPFAM" id="SSF56349">
    <property type="entry name" value="DNA breaking-rejoining enzymes"/>
    <property type="match status" value="1"/>
</dbReference>
<sequence>MPLTDTFVKQARYSGKPAGEKYSDGGGLYLHITAPGKYWRLAYRYAGKQKTLALGVYPAITLAQARKRRDEAKAQLAEGLDPGQVKKAQKFAKIAEGENSFEAVARELHATKSKAWSERYASKWLRYLTKELFPYIGNMPISEVTAPIVLSVLRKIEKREVQDTAHTVRQIAGQVFRYGVQTGRCERNPIPDLQGALEPKVVKHMAAVLEPAQAGELMRSFDGYQGQLTTKAALRLSALIFQRPVNVRTLEWNWISFEDAMITIPSMNMKRTKAQKINGRPHLVPLARQAIDVLMGLKALTGRGKYVFPSLLTGERPMSNNTVNTALRRLGYTNDEMTAHGFRAMARTLLIERLPGIEADVIEAQLAHVKSGPLGAAYDRAEYMDQRRQLMQTWADYLDRLKGESVATQG</sequence>
<proteinExistence type="inferred from homology"/>
<dbReference type="InterPro" id="IPR010998">
    <property type="entry name" value="Integrase_recombinase_N"/>
</dbReference>
<dbReference type="InterPro" id="IPR025166">
    <property type="entry name" value="Integrase_DNA_bind_dom"/>
</dbReference>
<dbReference type="GO" id="GO:0015074">
    <property type="term" value="P:DNA integration"/>
    <property type="evidence" value="ECO:0007669"/>
    <property type="project" value="UniProtKB-KW"/>
</dbReference>
<comment type="similarity">
    <text evidence="1">Belongs to the 'phage' integrase family.</text>
</comment>
<keyword evidence="2" id="KW-0229">DNA integration</keyword>
<dbReference type="InterPro" id="IPR013762">
    <property type="entry name" value="Integrase-like_cat_sf"/>
</dbReference>
<dbReference type="PANTHER" id="PTHR30629:SF2">
    <property type="entry name" value="PROPHAGE INTEGRASE INTS-RELATED"/>
    <property type="match status" value="1"/>
</dbReference>
<evidence type="ECO:0000256" key="1">
    <source>
        <dbReference type="ARBA" id="ARBA00008857"/>
    </source>
</evidence>
<dbReference type="GO" id="GO:0006310">
    <property type="term" value="P:DNA recombination"/>
    <property type="evidence" value="ECO:0007669"/>
    <property type="project" value="UniProtKB-KW"/>
</dbReference>
<gene>
    <name evidence="6" type="ORF">P245_25465</name>
</gene>
<dbReference type="CDD" id="cd00801">
    <property type="entry name" value="INT_P4_C"/>
    <property type="match status" value="1"/>
</dbReference>
<keyword evidence="4" id="KW-0233">DNA recombination</keyword>
<dbReference type="InterPro" id="IPR002104">
    <property type="entry name" value="Integrase_catalytic"/>
</dbReference>
<name>A0A0E3BVA0_9BURK</name>
<dbReference type="PROSITE" id="PS51898">
    <property type="entry name" value="TYR_RECOMBINASE"/>
    <property type="match status" value="1"/>
</dbReference>
<evidence type="ECO:0000256" key="3">
    <source>
        <dbReference type="ARBA" id="ARBA00023125"/>
    </source>
</evidence>
<evidence type="ECO:0000259" key="5">
    <source>
        <dbReference type="PROSITE" id="PS51898"/>
    </source>
</evidence>
<dbReference type="Pfam" id="PF22022">
    <property type="entry name" value="Phage_int_M"/>
    <property type="match status" value="1"/>
</dbReference>
<dbReference type="PANTHER" id="PTHR30629">
    <property type="entry name" value="PROPHAGE INTEGRASE"/>
    <property type="match status" value="1"/>
</dbReference>
<dbReference type="RefSeq" id="WP_034383457.1">
    <property type="nucleotide sequence ID" value="NZ_AWTN01000144.1"/>
</dbReference>
<feature type="domain" description="Tyr recombinase" evidence="5">
    <location>
        <begin position="204"/>
        <end position="392"/>
    </location>
</feature>